<feature type="transmembrane region" description="Helical" evidence="2">
    <location>
        <begin position="255"/>
        <end position="278"/>
    </location>
</feature>
<name>A0ABP9FMQ6_9ACTN</name>
<keyword evidence="4" id="KW-1185">Reference proteome</keyword>
<dbReference type="Proteomes" id="UP001501521">
    <property type="component" value="Unassembled WGS sequence"/>
</dbReference>
<evidence type="ECO:0008006" key="5">
    <source>
        <dbReference type="Google" id="ProtNLM"/>
    </source>
</evidence>
<dbReference type="InterPro" id="IPR007441">
    <property type="entry name" value="EutH"/>
</dbReference>
<feature type="transmembrane region" description="Helical" evidence="2">
    <location>
        <begin position="30"/>
        <end position="56"/>
    </location>
</feature>
<protein>
    <recommendedName>
        <fullName evidence="5">Ethanolamine utilization protein EutH</fullName>
    </recommendedName>
</protein>
<proteinExistence type="predicted"/>
<keyword evidence="2" id="KW-1133">Transmembrane helix</keyword>
<keyword evidence="2" id="KW-0812">Transmembrane</keyword>
<dbReference type="Pfam" id="PF04346">
    <property type="entry name" value="EutH"/>
    <property type="match status" value="1"/>
</dbReference>
<dbReference type="EMBL" id="BAABLV010000037">
    <property type="protein sequence ID" value="GAA4905351.1"/>
    <property type="molecule type" value="Genomic_DNA"/>
</dbReference>
<sequence length="329" mass="35088">MMTGYMAGATIVFSIPVGLAILAKRDHKYMALGVMSGILTIPVGVVLAMLTVMWSGARIRSEASPTGPADTPVEGLTIGALVGNMIPLIIVIAVIAAGLKFLPDLMIKLFMWFGRFVDAAAKLLLAISIVEYFTGIFSRIFGGWGFGAIIATPDDQFRALEVAGAVGIMLAGAFPMVYAIQKYLSQPLAWLGSRFGLSETAMAGILGSTANILALFHLIEKMSAKDKVMTIAFATTGAFLLGDHLSFTANFQPNLIAAVLLGKIVAAVCAMVIARFIAVPTAIRHEEAQAKADGLSETGARHHHDEEQESARASAPRWLERDDVIEEPR</sequence>
<reference evidence="4" key="1">
    <citation type="journal article" date="2019" name="Int. J. Syst. Evol. Microbiol.">
        <title>The Global Catalogue of Microorganisms (GCM) 10K type strain sequencing project: providing services to taxonomists for standard genome sequencing and annotation.</title>
        <authorList>
            <consortium name="The Broad Institute Genomics Platform"/>
            <consortium name="The Broad Institute Genome Sequencing Center for Infectious Disease"/>
            <person name="Wu L."/>
            <person name="Ma J."/>
        </authorList>
    </citation>
    <scope>NUCLEOTIDE SEQUENCE [LARGE SCALE GENOMIC DNA]</scope>
    <source>
        <strain evidence="4">JCM 19125</strain>
    </source>
</reference>
<feature type="transmembrane region" description="Helical" evidence="2">
    <location>
        <begin position="6"/>
        <end position="23"/>
    </location>
</feature>
<feature type="transmembrane region" description="Helical" evidence="2">
    <location>
        <begin position="76"/>
        <end position="97"/>
    </location>
</feature>
<feature type="transmembrane region" description="Helical" evidence="2">
    <location>
        <begin position="159"/>
        <end position="180"/>
    </location>
</feature>
<feature type="compositionally biased region" description="Basic and acidic residues" evidence="1">
    <location>
        <begin position="318"/>
        <end position="329"/>
    </location>
</feature>
<evidence type="ECO:0000313" key="3">
    <source>
        <dbReference type="EMBL" id="GAA4905351.1"/>
    </source>
</evidence>
<feature type="compositionally biased region" description="Basic and acidic residues" evidence="1">
    <location>
        <begin position="299"/>
        <end position="310"/>
    </location>
</feature>
<comment type="caution">
    <text evidence="3">The sequence shown here is derived from an EMBL/GenBank/DDBJ whole genome shotgun (WGS) entry which is preliminary data.</text>
</comment>
<dbReference type="PANTHER" id="PTHR40089">
    <property type="entry name" value="ETHANOLAMINE UTILIZATION PROTEIN EUTH"/>
    <property type="match status" value="1"/>
</dbReference>
<dbReference type="PANTHER" id="PTHR40089:SF1">
    <property type="entry name" value="ETHANOLAMINE PERMEASE EUTH-RELATED"/>
    <property type="match status" value="1"/>
</dbReference>
<evidence type="ECO:0000313" key="4">
    <source>
        <dbReference type="Proteomes" id="UP001501521"/>
    </source>
</evidence>
<gene>
    <name evidence="3" type="ORF">GCM10025789_25860</name>
</gene>
<feature type="transmembrane region" description="Helical" evidence="2">
    <location>
        <begin position="200"/>
        <end position="219"/>
    </location>
</feature>
<feature type="region of interest" description="Disordered" evidence="1">
    <location>
        <begin position="290"/>
        <end position="329"/>
    </location>
</feature>
<evidence type="ECO:0000256" key="2">
    <source>
        <dbReference type="SAM" id="Phobius"/>
    </source>
</evidence>
<organism evidence="3 4">
    <name type="scientific">Tessaracoccus lubricantis</name>
    <dbReference type="NCBI Taxonomy" id="545543"/>
    <lineage>
        <taxon>Bacteria</taxon>
        <taxon>Bacillati</taxon>
        <taxon>Actinomycetota</taxon>
        <taxon>Actinomycetes</taxon>
        <taxon>Propionibacteriales</taxon>
        <taxon>Propionibacteriaceae</taxon>
        <taxon>Tessaracoccus</taxon>
    </lineage>
</organism>
<accession>A0ABP9FMQ6</accession>
<keyword evidence="2" id="KW-0472">Membrane</keyword>
<evidence type="ECO:0000256" key="1">
    <source>
        <dbReference type="SAM" id="MobiDB-lite"/>
    </source>
</evidence>